<evidence type="ECO:0000256" key="2">
    <source>
        <dbReference type="ARBA" id="ARBA00022553"/>
    </source>
</evidence>
<dbReference type="SMART" id="SM00160">
    <property type="entry name" value="RanBD"/>
    <property type="match status" value="1"/>
</dbReference>
<evidence type="ECO:0000259" key="5">
    <source>
        <dbReference type="PROSITE" id="PS50196"/>
    </source>
</evidence>
<feature type="compositionally biased region" description="Polar residues" evidence="4">
    <location>
        <begin position="146"/>
        <end position="162"/>
    </location>
</feature>
<dbReference type="InterPro" id="IPR045255">
    <property type="entry name" value="RanBP1-like"/>
</dbReference>
<dbReference type="GeneID" id="3643422"/>
<dbReference type="OMA" id="NMDKRGV"/>
<dbReference type="SMR" id="A0A1D8PHF9"/>
<evidence type="ECO:0000313" key="8">
    <source>
        <dbReference type="Proteomes" id="UP000000559"/>
    </source>
</evidence>
<feature type="region of interest" description="Disordered" evidence="4">
    <location>
        <begin position="212"/>
        <end position="250"/>
    </location>
</feature>
<keyword evidence="2" id="KW-0597">Phosphoprotein</keyword>
<dbReference type="PANTHER" id="PTHR23138">
    <property type="entry name" value="RAN BINDING PROTEIN"/>
    <property type="match status" value="1"/>
</dbReference>
<dbReference type="OrthoDB" id="411251at2759"/>
<sequence length="385" mass="43098">MPDESPSKRKIDSDESTSVQLKRTKSIAHDDLRQSIVKEITKTFEERISKLEARISKLEEEFPNEEEEKSEEEKEEEKETKKENAASIDNQQPDRRILNKEPPPLPKRQATFGSNSFSFSPGKITPLNSFNDTNTVPNSPKPVFGATTSFGNMNKLSASSTPEPAKSTITTTSSSSTTLSKPTTSTPATFGSAFGSNTRFSNAFQDSIKKKSFLDKEDDKQSTVDNNNNDKDKENDNNTNNVSKPQEFKQVDLVPVEQTTGEEDEISHFNCTAKIFELNLSKISEGWKERGVGPLHLDQSKADKRQIRLVMRSQGLLRVVLNYKITADTEILKGLEASLTPGKFLRLNSVNSEGTPIQYLLKFGSENLRNELVDKIDALKEQIKN</sequence>
<feature type="compositionally biased region" description="Low complexity" evidence="4">
    <location>
        <begin position="165"/>
        <end position="189"/>
    </location>
</feature>
<reference evidence="7 8" key="2">
    <citation type="journal article" date="2007" name="Genome Biol.">
        <title>Assembly of the Candida albicans genome into sixteen supercontigs aligned on the eight chromosomes.</title>
        <authorList>
            <person name="van het Hoog M."/>
            <person name="Rast T.J."/>
            <person name="Martchenko M."/>
            <person name="Grindle S."/>
            <person name="Dignard D."/>
            <person name="Hogues H."/>
            <person name="Cuomo C."/>
            <person name="Berriman M."/>
            <person name="Scherer S."/>
            <person name="Magee B.B."/>
            <person name="Whiteway M."/>
            <person name="Chibana H."/>
            <person name="Nantel A."/>
            <person name="Magee P.T."/>
        </authorList>
    </citation>
    <scope>GENOME REANNOTATION</scope>
    <source>
        <strain evidence="8">SC5314 / ATCC MYA-2876</strain>
    </source>
</reference>
<dbReference type="GO" id="GO:0005634">
    <property type="term" value="C:nucleus"/>
    <property type="evidence" value="ECO:0007669"/>
    <property type="project" value="UniProtKB-SubCell"/>
</dbReference>
<dbReference type="InParanoid" id="A0A1D8PHF9"/>
<dbReference type="Proteomes" id="UP000000559">
    <property type="component" value="Chromosome 2"/>
</dbReference>
<dbReference type="GO" id="GO:0006607">
    <property type="term" value="P:NLS-bearing protein import into nucleus"/>
    <property type="evidence" value="ECO:0000318"/>
    <property type="project" value="GO_Central"/>
</dbReference>
<dbReference type="VEuPathDB" id="FungiDB:C2_05530C_A"/>
<evidence type="ECO:0000256" key="1">
    <source>
        <dbReference type="ARBA" id="ARBA00004123"/>
    </source>
</evidence>
<evidence type="ECO:0000256" key="3">
    <source>
        <dbReference type="ARBA" id="ARBA00023242"/>
    </source>
</evidence>
<dbReference type="PROSITE" id="PS50196">
    <property type="entry name" value="RANBD1"/>
    <property type="match status" value="1"/>
</dbReference>
<dbReference type="EMBL" id="CP017624">
    <property type="protein sequence ID" value="AOW27566.1"/>
    <property type="molecule type" value="Genomic_DNA"/>
</dbReference>
<keyword evidence="3" id="KW-0539">Nucleus</keyword>
<proteinExistence type="predicted"/>
<dbReference type="InterPro" id="IPR000156">
    <property type="entry name" value="Ran_bind_dom"/>
</dbReference>
<dbReference type="InterPro" id="IPR011993">
    <property type="entry name" value="PH-like_dom_sf"/>
</dbReference>
<evidence type="ECO:0000256" key="4">
    <source>
        <dbReference type="SAM" id="MobiDB-lite"/>
    </source>
</evidence>
<reference evidence="7 8" key="1">
    <citation type="journal article" date="2004" name="Proc. Natl. Acad. Sci. U.S.A.">
        <title>The diploid genome sequence of Candida albicans.</title>
        <authorList>
            <person name="Jones T."/>
            <person name="Federspiel N.A."/>
            <person name="Chibana H."/>
            <person name="Dungan J."/>
            <person name="Kalman S."/>
            <person name="Magee B.B."/>
            <person name="Newport G."/>
            <person name="Thorstenson Y.R."/>
            <person name="Agabian N."/>
            <person name="Magee P.T."/>
            <person name="Davis R.W."/>
            <person name="Scherer S."/>
        </authorList>
    </citation>
    <scope>NUCLEOTIDE SEQUENCE [LARGE SCALE GENOMIC DNA]</scope>
    <source>
        <strain evidence="8">SC5314 / ATCC MYA-2876</strain>
    </source>
</reference>
<dbReference type="KEGG" id="cal:CAALFM_C205530CA"/>
<dbReference type="Pfam" id="PF00638">
    <property type="entry name" value="Ran_BP1"/>
    <property type="match status" value="1"/>
</dbReference>
<dbReference type="STRING" id="237561.A0A1D8PHF9"/>
<name>A0A1D8PHF9_CANAL</name>
<keyword evidence="8" id="KW-1185">Reference proteome</keyword>
<dbReference type="FunFam" id="2.30.29.30:FF:000454">
    <property type="entry name" value="Ran-specific GTPase-activating protein 2"/>
    <property type="match status" value="1"/>
</dbReference>
<dbReference type="Gene3D" id="2.30.29.30">
    <property type="entry name" value="Pleckstrin-homology domain (PH domain)/Phosphotyrosine-binding domain (PTB)"/>
    <property type="match status" value="1"/>
</dbReference>
<feature type="region of interest" description="Disordered" evidence="4">
    <location>
        <begin position="53"/>
        <end position="196"/>
    </location>
</feature>
<dbReference type="AlphaFoldDB" id="A0A1D8PHF9"/>
<dbReference type="RefSeq" id="XP_714942.2">
    <property type="nucleotide sequence ID" value="XM_709849.2"/>
</dbReference>
<dbReference type="eggNOG" id="KOG0864">
    <property type="taxonomic scope" value="Eukaryota"/>
</dbReference>
<feature type="compositionally biased region" description="Polar residues" evidence="4">
    <location>
        <begin position="126"/>
        <end position="138"/>
    </location>
</feature>
<dbReference type="SUPFAM" id="SSF50729">
    <property type="entry name" value="PH domain-like"/>
    <property type="match status" value="1"/>
</dbReference>
<dbReference type="PANTHER" id="PTHR23138:SF142">
    <property type="entry name" value="RAN-BINDING PROTEIN 3B-RELATED"/>
    <property type="match status" value="1"/>
</dbReference>
<accession>A0A1D8PHF9</accession>
<feature type="compositionally biased region" description="Acidic residues" evidence="4">
    <location>
        <begin position="61"/>
        <end position="76"/>
    </location>
</feature>
<evidence type="ECO:0000313" key="7">
    <source>
        <dbReference type="EMBL" id="AOW27566.1"/>
    </source>
</evidence>
<dbReference type="CGD" id="CAL0000194505">
    <property type="gene designation" value="orf19.11067"/>
</dbReference>
<feature type="compositionally biased region" description="Basic and acidic residues" evidence="4">
    <location>
        <begin position="212"/>
        <end position="236"/>
    </location>
</feature>
<feature type="region of interest" description="Disordered" evidence="4">
    <location>
        <begin position="1"/>
        <end position="35"/>
    </location>
</feature>
<reference evidence="7 8" key="3">
    <citation type="journal article" date="2013" name="Genome Biol.">
        <title>Assembly of a phased diploid Candida albicans genome facilitates allele-specific measurements and provides a simple model for repeat and indel structure.</title>
        <authorList>
            <person name="Muzzey D."/>
            <person name="Schwartz K."/>
            <person name="Weissman J.S."/>
            <person name="Sherlock G."/>
        </authorList>
    </citation>
    <scope>NUCLEOTIDE SEQUENCE [LARGE SCALE GENOMIC DNA]</scope>
    <source>
        <strain evidence="8">SC5314 / ATCC MYA-2876</strain>
    </source>
</reference>
<dbReference type="GO" id="GO:0006611">
    <property type="term" value="P:protein export from nucleus"/>
    <property type="evidence" value="ECO:0007669"/>
    <property type="project" value="UniProtKB-ARBA"/>
</dbReference>
<organism evidence="7 8">
    <name type="scientific">Candida albicans (strain SC5314 / ATCC MYA-2876)</name>
    <name type="common">Yeast</name>
    <dbReference type="NCBI Taxonomy" id="237561"/>
    <lineage>
        <taxon>Eukaryota</taxon>
        <taxon>Fungi</taxon>
        <taxon>Dikarya</taxon>
        <taxon>Ascomycota</taxon>
        <taxon>Saccharomycotina</taxon>
        <taxon>Pichiomycetes</taxon>
        <taxon>Debaryomycetaceae</taxon>
        <taxon>Candida/Lodderomyces clade</taxon>
        <taxon>Candida</taxon>
    </lineage>
</organism>
<protein>
    <recommendedName>
        <fullName evidence="5">RanBD1 domain-containing protein</fullName>
    </recommendedName>
</protein>
<evidence type="ECO:0000313" key="6">
    <source>
        <dbReference type="CGD" id="CAL0000194505"/>
    </source>
</evidence>
<feature type="domain" description="RanBD1" evidence="5">
    <location>
        <begin position="247"/>
        <end position="385"/>
    </location>
</feature>
<comment type="subcellular location">
    <subcellularLocation>
        <location evidence="1">Nucleus</location>
    </subcellularLocation>
</comment>
<feature type="compositionally biased region" description="Basic and acidic residues" evidence="4">
    <location>
        <begin position="1"/>
        <end position="13"/>
    </location>
</feature>
<gene>
    <name evidence="7" type="ordered locus">CAALFM_C205530CA</name>
    <name evidence="6" type="ordered locus">orf19.11067</name>
</gene>